<evidence type="ECO:0000313" key="5">
    <source>
        <dbReference type="EMBL" id="CCG80969.1"/>
    </source>
</evidence>
<dbReference type="eggNOG" id="ENOG502QQX4">
    <property type="taxonomic scope" value="Eukaryota"/>
</dbReference>
<feature type="compositionally biased region" description="Polar residues" evidence="4">
    <location>
        <begin position="1860"/>
        <end position="1869"/>
    </location>
</feature>
<feature type="compositionally biased region" description="Polar residues" evidence="4">
    <location>
        <begin position="396"/>
        <end position="410"/>
    </location>
</feature>
<feature type="region of interest" description="Disordered" evidence="4">
    <location>
        <begin position="579"/>
        <end position="611"/>
    </location>
</feature>
<sequence>MSKHIREVEFEHALKLYQDALKLHYQGDRVLAEAAYDSLLNSDVLQEVLARGFTEQPTLDRNVSVNGMSHRSSVNVLPYLIFKNHGNLLLENLLAANGRLDAAEVINTLRQVLMEYATGLSFDHNDQVLWQHSAKIASVLNLPRIERYALEVQIADSGEKDFEETPSLFWDIDYSHQNQALKTSLTQVLRTLSDRHTIRKYALDADIQSQNWPDDSYLSWLPRTITAHDRPSSEDAVVQTLSIVPAACNWYAVARAIVEKLRINHHSQAQAPVHFSIDLPDWSKVIERANEDDDSESVAELVSSTEEVTKAPDSHGAGTPRSDADNGTPTHNFDSVKLGRISPLEGLDLEHYHASHINGTHISVFEEVTSSRQHDASDSEIYQANHDAEDEPMSDADSSQTSDALRSRISSTRDSDMESTSNSEIEDDPVPVERNDSFNEVDNEPERLEEGTIDSQFKDESNPEASELYEEEEEGKDDEDDEEEEEQEEEEEEVAEEDDDEEEEGEAYAVHSVPGQNIREDYEQMNQASRSSSPTMSVSSSTKFDRGVQHEVIGEQGNMISDTFDTAYDRNIGIPEKDLLKSRSRKRNSLSDVEDEASTRASKRVRQKEFQTNEPQANQFHKSLRQLFAEPFGLDLEALLLLEPEALDSQIVPAGLSCIHHDLRLLFYKDWNDEKAESARNATNNSNIKSSIAKTMVLEYPVLKYPRKDPECDPRDLSEFAARVDGDRSYLHCVVEELLVTLFSSASFTASPYLRSTWSLNFRAIVIKLIDIEEELLLNNANLTLLRPKDTKQILAAIDWCQAIFELFLDEFIIQEKERIVNMANTQYNTHNENRVRRWRLQVHRLLTSLRPCNDTQATNLRFTWASVVLDQVTGSPVEEVLQFYLELRDELTILDGFENIHIPNCQCMQWISTQALDLEISKFSTMDFFNAVFENDAAKEYMAVLESLKPVLFNSNHFTSSRSNARTQEYISQSPLEFQLLLWNLLSEAAKAESDSITACWAQLQSMGLTLAKFQEEDHRNAPLSTRQTEILSALESLSGLLKDSFQQLEKHPDLIIDWPLDRCIRGLQILFDFLSLLQVFVYYEDAVAEDETRARGTFRFIRFRDHRRQDLLRCWLTIYELYKQSISLSEMSTEDTGQNLAMLINLMHDELGTRECCHLLDGILLAKFEREIFALDRAGMETDLIQVLHCRYGLSFQIGSFIPWEHHTKPGQLSLENSLRMLPFVLSFVQEKSPGVWLPKNDVKIVLEKLEEIAWPHLQAKQAVARNKIILERYLQQDLAQRDLVQSLRGGLDLECPVINRPYNESVKEWTAVSALALVLGRVHLSIYRNRNKNNNKGVADLLDARKFFQHDLQLTPRRAESWTALGFVNSALADNELGHDAEILWKRRDHISRFQREAILCYMMATSLSVQYHRRCEVDLMTTQTAFFDLLFEFGQHLYGIAREPLALKCFERHDTRYHEKGDGKLVLVATPPVSEKSVLLFASRCLYTASKKCTERWRCLMLLGKVHEKLHRQPQASLEAYADALAHAPSQSLGEQGPLLDPHYRLVSSIYKFLVRDKIEPRIAYQYLHHTLYSVNYLKDCQPDNKKSIIRLCEAILKAICNADKKHWHHRPIHRLAVLLQASAPTKDEFETESPLTAAKSRLESLFTAKGSGGNLLSIWKPEFERPGRHYYYANRYTNYYIDLLLLQEDLEGLRNFMRRLRKAGPNVLHHREVWDKLCSNYFSLSIAKACLPRYDSSEIIDVIDSNDFNEVANRLELVCVEETYQPAALKLIRDFHDVRKLNGSLYDSNKIDDELVNCYLSLYHEIKAEVEAAQTKQTVQEGAADASAHSSSLSLTTSDNLITIIPEQIPLPDQVSTTTVTNDANVPPSATKGRGRTKEPRQTKVTRRDILARCFTLCKPRPNSLLTRESGRSRAHSTVQTTNEPSGEVQKDTRREGETVPVVQKNTTAQLPNVEANDVSEVVPLVPQEVVRTLNSDIDDDLATELALRTRDSGEVTEDAPEPATQAIVDKEMQDSGTIDHATLS</sequence>
<comment type="subcellular location">
    <subcellularLocation>
        <location evidence="1">Nucleus</location>
    </subcellularLocation>
</comment>
<protein>
    <submittedName>
        <fullName evidence="5">Histone transcription regulator 3 homolog</fullName>
    </submittedName>
</protein>
<feature type="region of interest" description="Disordered" evidence="4">
    <location>
        <begin position="1910"/>
        <end position="1943"/>
    </location>
</feature>
<accession>R4X9Q6</accession>
<dbReference type="Proteomes" id="UP000013776">
    <property type="component" value="Unassembled WGS sequence"/>
</dbReference>
<feature type="region of interest" description="Disordered" evidence="4">
    <location>
        <begin position="1994"/>
        <end position="2030"/>
    </location>
</feature>
<dbReference type="GO" id="GO:0005634">
    <property type="term" value="C:nucleus"/>
    <property type="evidence" value="ECO:0007669"/>
    <property type="project" value="UniProtKB-SubCell"/>
</dbReference>
<evidence type="ECO:0000256" key="4">
    <source>
        <dbReference type="SAM" id="MobiDB-lite"/>
    </source>
</evidence>
<feature type="region of interest" description="Disordered" evidence="4">
    <location>
        <begin position="387"/>
        <end position="547"/>
    </location>
</feature>
<organism evidence="5 6">
    <name type="scientific">Taphrina deformans (strain PYCC 5710 / ATCC 11124 / CBS 356.35 / IMI 108563 / JCM 9778 / NBRC 8474)</name>
    <name type="common">Peach leaf curl fungus</name>
    <name type="synonym">Lalaria deformans</name>
    <dbReference type="NCBI Taxonomy" id="1097556"/>
    <lineage>
        <taxon>Eukaryota</taxon>
        <taxon>Fungi</taxon>
        <taxon>Dikarya</taxon>
        <taxon>Ascomycota</taxon>
        <taxon>Taphrinomycotina</taxon>
        <taxon>Taphrinomycetes</taxon>
        <taxon>Taphrinales</taxon>
        <taxon>Taphrinaceae</taxon>
        <taxon>Taphrina</taxon>
    </lineage>
</organism>
<evidence type="ECO:0000313" key="6">
    <source>
        <dbReference type="Proteomes" id="UP000013776"/>
    </source>
</evidence>
<dbReference type="EMBL" id="CAHR02000020">
    <property type="protein sequence ID" value="CCG80969.1"/>
    <property type="molecule type" value="Genomic_DNA"/>
</dbReference>
<feature type="compositionally biased region" description="Basic and acidic residues" evidence="4">
    <location>
        <begin position="444"/>
        <end position="461"/>
    </location>
</feature>
<feature type="compositionally biased region" description="Basic and acidic residues" evidence="4">
    <location>
        <begin position="1934"/>
        <end position="1943"/>
    </location>
</feature>
<dbReference type="PANTHER" id="PTHR15502:SF7">
    <property type="entry name" value="CALCINEURIN-BINDING PROTEIN CABIN-1"/>
    <property type="match status" value="1"/>
</dbReference>
<keyword evidence="6" id="KW-1185">Reference proteome</keyword>
<proteinExistence type="inferred from homology"/>
<feature type="region of interest" description="Disordered" evidence="4">
    <location>
        <begin position="1860"/>
        <end position="1890"/>
    </location>
</feature>
<evidence type="ECO:0000256" key="3">
    <source>
        <dbReference type="ARBA" id="ARBA00023242"/>
    </source>
</evidence>
<dbReference type="GO" id="GO:0006325">
    <property type="term" value="P:chromatin organization"/>
    <property type="evidence" value="ECO:0007669"/>
    <property type="project" value="InterPro"/>
</dbReference>
<comment type="similarity">
    <text evidence="2">Belongs to the HIR3 family.</text>
</comment>
<feature type="compositionally biased region" description="Polar residues" evidence="4">
    <location>
        <begin position="1921"/>
        <end position="1930"/>
    </location>
</feature>
<dbReference type="PANTHER" id="PTHR15502">
    <property type="entry name" value="CALCINEURIN-BINDING PROTEIN CABIN 1-RELATED"/>
    <property type="match status" value="1"/>
</dbReference>
<dbReference type="GO" id="GO:0000417">
    <property type="term" value="C:HIR complex"/>
    <property type="evidence" value="ECO:0007669"/>
    <property type="project" value="TreeGrafter"/>
</dbReference>
<feature type="compositionally biased region" description="Acidic residues" evidence="4">
    <location>
        <begin position="467"/>
        <end position="506"/>
    </location>
</feature>
<evidence type="ECO:0000256" key="1">
    <source>
        <dbReference type="ARBA" id="ARBA00004123"/>
    </source>
</evidence>
<dbReference type="InterPro" id="IPR033053">
    <property type="entry name" value="Hir3/CABIN1"/>
</dbReference>
<feature type="region of interest" description="Disordered" evidence="4">
    <location>
        <begin position="290"/>
        <end position="337"/>
    </location>
</feature>
<evidence type="ECO:0000256" key="2">
    <source>
        <dbReference type="ARBA" id="ARBA00007335"/>
    </source>
</evidence>
<feature type="compositionally biased region" description="Low complexity" evidence="4">
    <location>
        <begin position="529"/>
        <end position="541"/>
    </location>
</feature>
<dbReference type="STRING" id="1097556.R4X9Q6"/>
<keyword evidence="3" id="KW-0539">Nucleus</keyword>
<gene>
    <name evidence="5" type="ORF">TAPDE_000633</name>
</gene>
<feature type="compositionally biased region" description="Basic and acidic residues" evidence="4">
    <location>
        <begin position="1881"/>
        <end position="1890"/>
    </location>
</feature>
<dbReference type="VEuPathDB" id="FungiDB:TAPDE_000633"/>
<comment type="caution">
    <text evidence="5">The sequence shown here is derived from an EMBL/GenBank/DDBJ whole genome shotgun (WGS) entry which is preliminary data.</text>
</comment>
<dbReference type="GO" id="GO:0031491">
    <property type="term" value="F:nucleosome binding"/>
    <property type="evidence" value="ECO:0007669"/>
    <property type="project" value="TreeGrafter"/>
</dbReference>
<dbReference type="OrthoDB" id="77564at2759"/>
<name>R4X9Q6_TAPDE</name>
<reference evidence="5 6" key="1">
    <citation type="journal article" date="2013" name="MBio">
        <title>Genome sequencing of the plant pathogen Taphrina deformans, the causal agent of peach leaf curl.</title>
        <authorList>
            <person name="Cisse O.H."/>
            <person name="Almeida J.M.G.C.F."/>
            <person name="Fonseca A."/>
            <person name="Kumar A.A."/>
            <person name="Salojaervi J."/>
            <person name="Overmyer K."/>
            <person name="Hauser P.M."/>
            <person name="Pagni M."/>
        </authorList>
    </citation>
    <scope>NUCLEOTIDE SEQUENCE [LARGE SCALE GENOMIC DNA]</scope>
    <source>
        <strain evidence="6">PYCC 5710 / ATCC 11124 / CBS 356.35 / IMI 108563 / JCM 9778 / NBRC 8474</strain>
    </source>
</reference>